<dbReference type="STRING" id="329884.A0A4U0WII8"/>
<reference evidence="2 3" key="1">
    <citation type="submission" date="2017-03" db="EMBL/GenBank/DDBJ databases">
        <title>Genomes of endolithic fungi from Antarctica.</title>
        <authorList>
            <person name="Coleine C."/>
            <person name="Masonjones S."/>
            <person name="Stajich J.E."/>
        </authorList>
    </citation>
    <scope>NUCLEOTIDE SEQUENCE [LARGE SCALE GENOMIC DNA]</scope>
    <source>
        <strain evidence="2 3">CCFEE 5184</strain>
    </source>
</reference>
<dbReference type="Proteomes" id="UP000309340">
    <property type="component" value="Unassembled WGS sequence"/>
</dbReference>
<gene>
    <name evidence="2" type="ORF">B0A55_11251</name>
</gene>
<accession>A0A4U0WII8</accession>
<sequence>MASKRTDEAAEAVGEETTTALPFTEMNNDATATIVFIHGAFTDRRDWDQVAPHLSNYHLLLPDLPSHGQANHIEPFSKQLSARLLADLIRQHAKGGRAHIIALSLGAFVAIELASVNPDVVDEMFISGLKVMPASFRSGLAP</sequence>
<proteinExistence type="predicted"/>
<dbReference type="InterPro" id="IPR029058">
    <property type="entry name" value="AB_hydrolase_fold"/>
</dbReference>
<dbReference type="PANTHER" id="PTHR43194">
    <property type="entry name" value="HYDROLASE ALPHA/BETA FOLD FAMILY"/>
    <property type="match status" value="1"/>
</dbReference>
<dbReference type="InterPro" id="IPR000073">
    <property type="entry name" value="AB_hydrolase_1"/>
</dbReference>
<dbReference type="Gene3D" id="3.40.50.1820">
    <property type="entry name" value="alpha/beta hydrolase"/>
    <property type="match status" value="1"/>
</dbReference>
<evidence type="ECO:0000259" key="1">
    <source>
        <dbReference type="Pfam" id="PF12697"/>
    </source>
</evidence>
<keyword evidence="3" id="KW-1185">Reference proteome</keyword>
<evidence type="ECO:0000313" key="3">
    <source>
        <dbReference type="Proteomes" id="UP000309340"/>
    </source>
</evidence>
<comment type="caution">
    <text evidence="2">The sequence shown here is derived from an EMBL/GenBank/DDBJ whole genome shotgun (WGS) entry which is preliminary data.</text>
</comment>
<dbReference type="AlphaFoldDB" id="A0A4U0WII8"/>
<dbReference type="OrthoDB" id="8119704at2759"/>
<dbReference type="Pfam" id="PF12697">
    <property type="entry name" value="Abhydrolase_6"/>
    <property type="match status" value="1"/>
</dbReference>
<feature type="non-terminal residue" evidence="2">
    <location>
        <position position="142"/>
    </location>
</feature>
<protein>
    <recommendedName>
        <fullName evidence="1">AB hydrolase-1 domain-containing protein</fullName>
    </recommendedName>
</protein>
<dbReference type="PANTHER" id="PTHR43194:SF5">
    <property type="entry name" value="PIMELOYL-[ACYL-CARRIER PROTEIN] METHYL ESTER ESTERASE"/>
    <property type="match status" value="1"/>
</dbReference>
<name>A0A4U0WII8_9PEZI</name>
<dbReference type="InterPro" id="IPR050228">
    <property type="entry name" value="Carboxylesterase_BioH"/>
</dbReference>
<dbReference type="SUPFAM" id="SSF53474">
    <property type="entry name" value="alpha/beta-Hydrolases"/>
    <property type="match status" value="1"/>
</dbReference>
<feature type="domain" description="AB hydrolase-1" evidence="1">
    <location>
        <begin position="34"/>
        <end position="131"/>
    </location>
</feature>
<evidence type="ECO:0000313" key="2">
    <source>
        <dbReference type="EMBL" id="TKA62611.1"/>
    </source>
</evidence>
<dbReference type="EMBL" id="NAJQ01001053">
    <property type="protein sequence ID" value="TKA62611.1"/>
    <property type="molecule type" value="Genomic_DNA"/>
</dbReference>
<organism evidence="2 3">
    <name type="scientific">Friedmanniomyces simplex</name>
    <dbReference type="NCBI Taxonomy" id="329884"/>
    <lineage>
        <taxon>Eukaryota</taxon>
        <taxon>Fungi</taxon>
        <taxon>Dikarya</taxon>
        <taxon>Ascomycota</taxon>
        <taxon>Pezizomycotina</taxon>
        <taxon>Dothideomycetes</taxon>
        <taxon>Dothideomycetidae</taxon>
        <taxon>Mycosphaerellales</taxon>
        <taxon>Teratosphaeriaceae</taxon>
        <taxon>Friedmanniomyces</taxon>
    </lineage>
</organism>